<evidence type="ECO:0000256" key="1">
    <source>
        <dbReference type="SAM" id="Coils"/>
    </source>
</evidence>
<dbReference type="PROSITE" id="PS51450">
    <property type="entry name" value="LRR"/>
    <property type="match status" value="1"/>
</dbReference>
<dbReference type="EMBL" id="CAJVQB010000001">
    <property type="protein sequence ID" value="CAG8455549.1"/>
    <property type="molecule type" value="Genomic_DNA"/>
</dbReference>
<name>A0ABM8VVH8_GIGMA</name>
<proteinExistence type="predicted"/>
<dbReference type="InterPro" id="IPR012340">
    <property type="entry name" value="NA-bd_OB-fold"/>
</dbReference>
<comment type="caution">
    <text evidence="3">The sequence shown here is derived from an EMBL/GenBank/DDBJ whole genome shotgun (WGS) entry which is preliminary data.</text>
</comment>
<dbReference type="SUPFAM" id="SSF50249">
    <property type="entry name" value="Nucleic acid-binding proteins"/>
    <property type="match status" value="1"/>
</dbReference>
<dbReference type="Gene3D" id="1.10.150.20">
    <property type="entry name" value="5' to 3' exonuclease, C-terminal subdomain"/>
    <property type="match status" value="1"/>
</dbReference>
<dbReference type="InterPro" id="IPR001611">
    <property type="entry name" value="Leu-rich_rpt"/>
</dbReference>
<accession>A0ABM8VVH8</accession>
<sequence>MAYKFAASVIASQVKNIYTQVSRGGRITYVAAITPVTLRGSRINKATLHNYAFIRNLSLNIGDEVVIKKAGDVIPQICVNDNCPQKTINFLTHFASKIGLDIKGVSQKIIEKLYRHNLLRQPTDFYRLEDKKKALLKLAGFEKKTVENILNSVENSKKKSLANLLTALGIPLLSSVKAKKLTNFYPNLAFFLCGIQNGEKKIHGHLNLIDFVNLRSLYFQNSNLNSIDVSSCPNLTTLYLNNNALTSLDLSNNLLLEIVDIRRNSIRADLNIFSHLTNLRELQISEDYCYLSSNSRRNTFSGSLSNLRNCQFLKELLITNQALIDGRLEELPSRRLKKFYCRGTVFFTELEQFAFRRIESLEEENGRLATNLKEGETKVEEDLKVIKGLLEVMREQKENLQTQKKLEVAESKLVIEQKIVKRAREDLVQAKQQIEQLKRELLLKKTSTFSK</sequence>
<feature type="coiled-coil region" evidence="1">
    <location>
        <begin position="358"/>
        <end position="447"/>
    </location>
</feature>
<gene>
    <name evidence="3" type="ORF">GMARGA_LOCUS35</name>
</gene>
<feature type="domain" description="NAD-dependent DNA ligase OB-fold" evidence="2">
    <location>
        <begin position="12"/>
        <end position="78"/>
    </location>
</feature>
<organism evidence="3 4">
    <name type="scientific">Gigaspora margarita</name>
    <dbReference type="NCBI Taxonomy" id="4874"/>
    <lineage>
        <taxon>Eukaryota</taxon>
        <taxon>Fungi</taxon>
        <taxon>Fungi incertae sedis</taxon>
        <taxon>Mucoromycota</taxon>
        <taxon>Glomeromycotina</taxon>
        <taxon>Glomeromycetes</taxon>
        <taxon>Diversisporales</taxon>
        <taxon>Gigasporaceae</taxon>
        <taxon>Gigaspora</taxon>
    </lineage>
</organism>
<evidence type="ECO:0000313" key="3">
    <source>
        <dbReference type="EMBL" id="CAG8455549.1"/>
    </source>
</evidence>
<dbReference type="Pfam" id="PF03120">
    <property type="entry name" value="OB_DNA_ligase"/>
    <property type="match status" value="1"/>
</dbReference>
<dbReference type="Gene3D" id="2.40.50.140">
    <property type="entry name" value="Nucleic acid-binding proteins"/>
    <property type="match status" value="1"/>
</dbReference>
<dbReference type="Proteomes" id="UP000789901">
    <property type="component" value="Unassembled WGS sequence"/>
</dbReference>
<dbReference type="Gene3D" id="3.80.10.10">
    <property type="entry name" value="Ribonuclease Inhibitor"/>
    <property type="match status" value="1"/>
</dbReference>
<dbReference type="SUPFAM" id="SSF47781">
    <property type="entry name" value="RuvA domain 2-like"/>
    <property type="match status" value="1"/>
</dbReference>
<dbReference type="InterPro" id="IPR010994">
    <property type="entry name" value="RuvA_2-like"/>
</dbReference>
<evidence type="ECO:0000313" key="4">
    <source>
        <dbReference type="Proteomes" id="UP000789901"/>
    </source>
</evidence>
<reference evidence="3 4" key="1">
    <citation type="submission" date="2021-06" db="EMBL/GenBank/DDBJ databases">
        <authorList>
            <person name="Kallberg Y."/>
            <person name="Tangrot J."/>
            <person name="Rosling A."/>
        </authorList>
    </citation>
    <scope>NUCLEOTIDE SEQUENCE [LARGE SCALE GENOMIC DNA]</scope>
    <source>
        <strain evidence="3 4">120-4 pot B 10/14</strain>
    </source>
</reference>
<keyword evidence="4" id="KW-1185">Reference proteome</keyword>
<dbReference type="InterPro" id="IPR032675">
    <property type="entry name" value="LRR_dom_sf"/>
</dbReference>
<evidence type="ECO:0000259" key="2">
    <source>
        <dbReference type="Pfam" id="PF03120"/>
    </source>
</evidence>
<dbReference type="InterPro" id="IPR004150">
    <property type="entry name" value="NAD_DNA_ligase_OB"/>
</dbReference>
<protein>
    <submittedName>
        <fullName evidence="3">21725_t:CDS:1</fullName>
    </submittedName>
</protein>
<dbReference type="SUPFAM" id="SSF52058">
    <property type="entry name" value="L domain-like"/>
    <property type="match status" value="1"/>
</dbReference>
<keyword evidence="1" id="KW-0175">Coiled coil</keyword>